<dbReference type="PANTHER" id="PTHR10110">
    <property type="entry name" value="SODIUM/HYDROGEN EXCHANGER"/>
    <property type="match status" value="1"/>
</dbReference>
<dbReference type="EMBL" id="QFNK01000043">
    <property type="protein sequence ID" value="PZO87738.1"/>
    <property type="molecule type" value="Genomic_DNA"/>
</dbReference>
<sequence length="505" mass="55387">MTINYLYFTAFSMEHLDTVLILMAVLAALYSVASKINISYPIVLVMAGLGISLIPGLPEVQITPEIVFLLFLPPLLFDAARHTSWHDFKKHSDSIGRLAIGLVLFTTAGVAVCAYYMIPGFSWPLAFVLGAIVSPPDAVAATSAIKGLRLPKRLVAILEGESLVNDATALIAYRYAVIAVASGGAFVLWQAALEFVLVAAGGVMIGTAIGFAFTWVLKKLFNNPIVETILTLILPFVSYIAAEDVGVSGVLSVVATGLVISWRAHEIFSFQTRMQMNGFWDTLIFLLNGFVFILIGLELPVIVNDVSGHPLPHLIGYGLLISAVVIVIRLIWIFPTVRVSDWLRKRRGITVSDKTNGQLFILGWSGMRGVISLATALALPLVMDNGEEFPQRGTILFITFVVILVTLVFQGLTLPLLIKWLGVSETEEREMLEERRLRQVLVNSTLSFVNETLAPRLAEPALAEVQGRLERQGRYLDGILADDGVCNEDDLGRQRELFAQYLESE</sequence>
<feature type="transmembrane region" description="Helical" evidence="10">
    <location>
        <begin position="315"/>
        <end position="338"/>
    </location>
</feature>
<keyword evidence="4 10" id="KW-0812">Transmembrane</keyword>
<dbReference type="GO" id="GO:0015386">
    <property type="term" value="F:potassium:proton antiporter activity"/>
    <property type="evidence" value="ECO:0007669"/>
    <property type="project" value="TreeGrafter"/>
</dbReference>
<comment type="subcellular location">
    <subcellularLocation>
        <location evidence="1 10">Cell membrane</location>
        <topology evidence="1 10">Multi-pass membrane protein</topology>
    </subcellularLocation>
</comment>
<dbReference type="Gene3D" id="6.10.140.1330">
    <property type="match status" value="1"/>
</dbReference>
<keyword evidence="8 10" id="KW-0472">Membrane</keyword>
<gene>
    <name evidence="12" type="ORF">DI626_03300</name>
</gene>
<evidence type="ECO:0000256" key="6">
    <source>
        <dbReference type="ARBA" id="ARBA00023053"/>
    </source>
</evidence>
<proteinExistence type="inferred from homology"/>
<dbReference type="GO" id="GO:0051453">
    <property type="term" value="P:regulation of intracellular pH"/>
    <property type="evidence" value="ECO:0007669"/>
    <property type="project" value="TreeGrafter"/>
</dbReference>
<evidence type="ECO:0000256" key="8">
    <source>
        <dbReference type="ARBA" id="ARBA00023136"/>
    </source>
</evidence>
<name>A0A2W5C184_9BACT</name>
<feature type="transmembrane region" description="Helical" evidence="10">
    <location>
        <begin position="169"/>
        <end position="189"/>
    </location>
</feature>
<keyword evidence="6 10" id="KW-0915">Sodium</keyword>
<evidence type="ECO:0000313" key="12">
    <source>
        <dbReference type="EMBL" id="PZO87738.1"/>
    </source>
</evidence>
<dbReference type="InterPro" id="IPR006153">
    <property type="entry name" value="Cation/H_exchanger_TM"/>
</dbReference>
<dbReference type="PANTHER" id="PTHR10110:SF86">
    <property type="entry name" value="SODIUM_HYDROGEN EXCHANGER 7"/>
    <property type="match status" value="1"/>
</dbReference>
<feature type="transmembrane region" description="Helical" evidence="10">
    <location>
        <begin position="284"/>
        <end position="303"/>
    </location>
</feature>
<keyword evidence="7 10" id="KW-0406">Ion transport</keyword>
<evidence type="ECO:0000256" key="5">
    <source>
        <dbReference type="ARBA" id="ARBA00022989"/>
    </source>
</evidence>
<comment type="caution">
    <text evidence="12">The sequence shown here is derived from an EMBL/GenBank/DDBJ whole genome shotgun (WGS) entry which is preliminary data.</text>
</comment>
<feature type="domain" description="Cation/H+ exchanger transmembrane" evidence="11">
    <location>
        <begin position="22"/>
        <end position="420"/>
    </location>
</feature>
<dbReference type="NCBIfam" id="TIGR00831">
    <property type="entry name" value="a_cpa1"/>
    <property type="match status" value="1"/>
</dbReference>
<evidence type="ECO:0000256" key="9">
    <source>
        <dbReference type="ARBA" id="ARBA00023201"/>
    </source>
</evidence>
<dbReference type="Pfam" id="PF00999">
    <property type="entry name" value="Na_H_Exchanger"/>
    <property type="match status" value="1"/>
</dbReference>
<evidence type="ECO:0000256" key="10">
    <source>
        <dbReference type="RuleBase" id="RU366002"/>
    </source>
</evidence>
<dbReference type="InterPro" id="IPR018422">
    <property type="entry name" value="Cation/H_exchanger_CPA1"/>
</dbReference>
<keyword evidence="5 10" id="KW-1133">Transmembrane helix</keyword>
<reference evidence="12 13" key="1">
    <citation type="submission" date="2017-08" db="EMBL/GenBank/DDBJ databases">
        <title>Infants hospitalized years apart are colonized by the same room-sourced microbial strains.</title>
        <authorList>
            <person name="Brooks B."/>
            <person name="Olm M.R."/>
            <person name="Firek B.A."/>
            <person name="Baker R."/>
            <person name="Thomas B.C."/>
            <person name="Morowitz M.J."/>
            <person name="Banfield J.F."/>
        </authorList>
    </citation>
    <scope>NUCLEOTIDE SEQUENCE [LARGE SCALE GENOMIC DNA]</scope>
    <source>
        <strain evidence="12">S2_018_000_R2_104</strain>
    </source>
</reference>
<protein>
    <submittedName>
        <fullName evidence="12">Na+/H+ antiporter</fullName>
    </submittedName>
</protein>
<comment type="function">
    <text evidence="10">Na(+)/H(+) antiporter that extrudes sodium in exchange for external protons.</text>
</comment>
<dbReference type="GO" id="GO:0005886">
    <property type="term" value="C:plasma membrane"/>
    <property type="evidence" value="ECO:0007669"/>
    <property type="project" value="UniProtKB-SubCell"/>
</dbReference>
<dbReference type="Proteomes" id="UP000249557">
    <property type="component" value="Unassembled WGS sequence"/>
</dbReference>
<keyword evidence="10" id="KW-0050">Antiport</keyword>
<evidence type="ECO:0000256" key="1">
    <source>
        <dbReference type="ARBA" id="ARBA00004651"/>
    </source>
</evidence>
<dbReference type="GO" id="GO:0015385">
    <property type="term" value="F:sodium:proton antiporter activity"/>
    <property type="evidence" value="ECO:0007669"/>
    <property type="project" value="InterPro"/>
</dbReference>
<feature type="transmembrane region" description="Helical" evidence="10">
    <location>
        <begin position="60"/>
        <end position="77"/>
    </location>
</feature>
<keyword evidence="9 10" id="KW-0739">Sodium transport</keyword>
<evidence type="ECO:0000256" key="7">
    <source>
        <dbReference type="ARBA" id="ARBA00023065"/>
    </source>
</evidence>
<keyword evidence="3 10" id="KW-1003">Cell membrane</keyword>
<evidence type="ECO:0000256" key="3">
    <source>
        <dbReference type="ARBA" id="ARBA00022475"/>
    </source>
</evidence>
<comment type="similarity">
    <text evidence="10">Belongs to the monovalent cation:proton antiporter 1 (CPA1) transporter (TC 2.A.36) family.</text>
</comment>
<evidence type="ECO:0000259" key="11">
    <source>
        <dbReference type="Pfam" id="PF00999"/>
    </source>
</evidence>
<dbReference type="AlphaFoldDB" id="A0A2W5C184"/>
<feature type="transmembrane region" description="Helical" evidence="10">
    <location>
        <begin position="37"/>
        <end position="54"/>
    </location>
</feature>
<evidence type="ECO:0000256" key="2">
    <source>
        <dbReference type="ARBA" id="ARBA00022448"/>
    </source>
</evidence>
<dbReference type="InterPro" id="IPR004705">
    <property type="entry name" value="Cation/H_exchanger_CPA1_bac"/>
</dbReference>
<feature type="transmembrane region" description="Helical" evidence="10">
    <location>
        <begin position="395"/>
        <end position="421"/>
    </location>
</feature>
<organism evidence="12 13">
    <name type="scientific">Micavibrio aeruginosavorus</name>
    <dbReference type="NCBI Taxonomy" id="349221"/>
    <lineage>
        <taxon>Bacteria</taxon>
        <taxon>Pseudomonadati</taxon>
        <taxon>Bdellovibrionota</taxon>
        <taxon>Bdellovibrionia</taxon>
        <taxon>Bdellovibrionales</taxon>
        <taxon>Pseudobdellovibrionaceae</taxon>
        <taxon>Micavibrio</taxon>
    </lineage>
</organism>
<evidence type="ECO:0000313" key="13">
    <source>
        <dbReference type="Proteomes" id="UP000249557"/>
    </source>
</evidence>
<evidence type="ECO:0000256" key="4">
    <source>
        <dbReference type="ARBA" id="ARBA00022692"/>
    </source>
</evidence>
<feature type="transmembrane region" description="Helical" evidence="10">
    <location>
        <begin position="195"/>
        <end position="217"/>
    </location>
</feature>
<feature type="transmembrane region" description="Helical" evidence="10">
    <location>
        <begin position="359"/>
        <end position="383"/>
    </location>
</feature>
<feature type="transmembrane region" description="Helical" evidence="10">
    <location>
        <begin position="98"/>
        <end position="118"/>
    </location>
</feature>
<keyword evidence="2 10" id="KW-0813">Transport</keyword>
<feature type="transmembrane region" description="Helical" evidence="10">
    <location>
        <begin position="6"/>
        <end position="30"/>
    </location>
</feature>
<dbReference type="GO" id="GO:0098719">
    <property type="term" value="P:sodium ion import across plasma membrane"/>
    <property type="evidence" value="ECO:0007669"/>
    <property type="project" value="TreeGrafter"/>
</dbReference>
<feature type="non-terminal residue" evidence="12">
    <location>
        <position position="505"/>
    </location>
</feature>
<accession>A0A2W5C184</accession>
<feature type="transmembrane region" description="Helical" evidence="10">
    <location>
        <begin position="247"/>
        <end position="264"/>
    </location>
</feature>